<evidence type="ECO:0000313" key="3">
    <source>
        <dbReference type="Proteomes" id="UP000034690"/>
    </source>
</evidence>
<dbReference type="GO" id="GO:0016740">
    <property type="term" value="F:transferase activity"/>
    <property type="evidence" value="ECO:0007669"/>
    <property type="project" value="UniProtKB-KW"/>
</dbReference>
<protein>
    <submittedName>
        <fullName evidence="2">Glycosyl transferase family 2</fullName>
    </submittedName>
</protein>
<dbReference type="EMBL" id="LBWQ01000019">
    <property type="protein sequence ID" value="KKR13320.1"/>
    <property type="molecule type" value="Genomic_DNA"/>
</dbReference>
<feature type="transmembrane region" description="Helical" evidence="1">
    <location>
        <begin position="196"/>
        <end position="217"/>
    </location>
</feature>
<comment type="caution">
    <text evidence="2">The sequence shown here is derived from an EMBL/GenBank/DDBJ whole genome shotgun (WGS) entry which is preliminary data.</text>
</comment>
<dbReference type="Proteomes" id="UP000034690">
    <property type="component" value="Unassembled WGS sequence"/>
</dbReference>
<feature type="transmembrane region" description="Helical" evidence="1">
    <location>
        <begin position="229"/>
        <end position="251"/>
    </location>
</feature>
<sequence length="539" mass="61508">MDKFTLQFTLSKSLIIKLQKFFDKNILSILILTLSLISVFAFLFYYENKLGLSYNDARSHLDMGRRVVENLKPGLAQLGSVWLPLPHILMIPTIWSDFMWHSGLSGAIQSMFSFVATGCLIYLFLKNLKIGLFERIFGVFIFVANINVLYLQSTAMTELLLLATMTAGVYFLARWVNDDNIFNLIKGALFVMSSTLIRYDGWFLFIFASLLVAFISIRKRGLREAEGNFIFYSTLAGFGIVMWLVWNLLIFKDPLYFAYGPYSAQSQQKMLEEAGELSTKGDFLMSAKAYFYSIFYNSYTFSAMLGFAGAVTFFLDKKIKFLVRVISFSLLAPLFFNIIALYLGHSVLFLPGIIGRTWFNIRYGALMLPSIAIFSAYLINKLGVLKWVFVGIFCLVIFFAFVNNDAATIEDAVYGESARNVSEVSTWLQNNAKDKEGLVLMSVASHDAIIFSSGLPMKKFIHEGTGAYWDYAIENPDRWATWIVTRTHDLNDAVFREVRDSDGFKKYELVDHYPFADIYQLKPEYRSEFLAKPVLGKQN</sequence>
<feature type="transmembrane region" description="Helical" evidence="1">
    <location>
        <begin position="131"/>
        <end position="151"/>
    </location>
</feature>
<feature type="transmembrane region" description="Helical" evidence="1">
    <location>
        <begin position="107"/>
        <end position="125"/>
    </location>
</feature>
<dbReference type="AlphaFoldDB" id="A0A0G0QSH0"/>
<feature type="transmembrane region" description="Helical" evidence="1">
    <location>
        <begin position="158"/>
        <end position="176"/>
    </location>
</feature>
<feature type="transmembrane region" description="Helical" evidence="1">
    <location>
        <begin position="289"/>
        <end position="314"/>
    </location>
</feature>
<feature type="transmembrane region" description="Helical" evidence="1">
    <location>
        <begin position="75"/>
        <end position="95"/>
    </location>
</feature>
<evidence type="ECO:0000313" key="2">
    <source>
        <dbReference type="EMBL" id="KKR13320.1"/>
    </source>
</evidence>
<evidence type="ECO:0000256" key="1">
    <source>
        <dbReference type="SAM" id="Phobius"/>
    </source>
</evidence>
<keyword evidence="1" id="KW-1133">Transmembrane helix</keyword>
<proteinExistence type="predicted"/>
<feature type="transmembrane region" description="Helical" evidence="1">
    <location>
        <begin position="363"/>
        <end position="379"/>
    </location>
</feature>
<reference evidence="2 3" key="1">
    <citation type="journal article" date="2015" name="Nature">
        <title>rRNA introns, odd ribosomes, and small enigmatic genomes across a large radiation of phyla.</title>
        <authorList>
            <person name="Brown C.T."/>
            <person name="Hug L.A."/>
            <person name="Thomas B.C."/>
            <person name="Sharon I."/>
            <person name="Castelle C.J."/>
            <person name="Singh A."/>
            <person name="Wilkins M.J."/>
            <person name="Williams K.H."/>
            <person name="Banfield J.F."/>
        </authorList>
    </citation>
    <scope>NUCLEOTIDE SEQUENCE [LARGE SCALE GENOMIC DNA]</scope>
</reference>
<gene>
    <name evidence="2" type="ORF">UT40_C0019G0002</name>
</gene>
<accession>A0A0G0QSH0</accession>
<keyword evidence="1" id="KW-0812">Transmembrane</keyword>
<feature type="transmembrane region" description="Helical" evidence="1">
    <location>
        <begin position="384"/>
        <end position="402"/>
    </location>
</feature>
<feature type="transmembrane region" description="Helical" evidence="1">
    <location>
        <begin position="26"/>
        <end position="46"/>
    </location>
</feature>
<feature type="transmembrane region" description="Helical" evidence="1">
    <location>
        <begin position="321"/>
        <end position="343"/>
    </location>
</feature>
<keyword evidence="1" id="KW-0472">Membrane</keyword>
<organism evidence="2 3">
    <name type="scientific">Candidatus Woesebacteria bacterium GW2011_GWA1_39_21b</name>
    <dbReference type="NCBI Taxonomy" id="1618551"/>
    <lineage>
        <taxon>Bacteria</taxon>
        <taxon>Candidatus Woeseibacteriota</taxon>
    </lineage>
</organism>
<keyword evidence="2" id="KW-0808">Transferase</keyword>
<name>A0A0G0QSH0_9BACT</name>